<reference evidence="21" key="1">
    <citation type="submission" date="2020-03" db="EMBL/GenBank/DDBJ databases">
        <authorList>
            <person name="Weist P."/>
        </authorList>
    </citation>
    <scope>NUCLEOTIDE SEQUENCE</scope>
</reference>
<evidence type="ECO:0000256" key="1">
    <source>
        <dbReference type="ARBA" id="ARBA00004613"/>
    </source>
</evidence>
<evidence type="ECO:0000256" key="3">
    <source>
        <dbReference type="ARBA" id="ARBA00022525"/>
    </source>
</evidence>
<dbReference type="InterPro" id="IPR001211">
    <property type="entry name" value="PLA2"/>
</dbReference>
<comment type="cofactor">
    <cofactor evidence="16">
        <name>Ca(2+)</name>
        <dbReference type="ChEBI" id="CHEBI:29108"/>
    </cofactor>
    <text evidence="16">Binds 1 Ca(2+) ion per subunit.</text>
</comment>
<name>A0A9N7TH48_PLEPL</name>
<comment type="catalytic activity">
    <reaction evidence="14">
        <text>1-hexadecanoyl-2-(9Z-octadecenoyl)-sn-glycero-3-phosphocholine + H2O = 1-hexadecanoyl-sn-glycero-3-phosphocholine + (9Z)-octadecenoate + H(+)</text>
        <dbReference type="Rhea" id="RHEA:38779"/>
        <dbReference type="ChEBI" id="CHEBI:15377"/>
        <dbReference type="ChEBI" id="CHEBI:15378"/>
        <dbReference type="ChEBI" id="CHEBI:30823"/>
        <dbReference type="ChEBI" id="CHEBI:72998"/>
        <dbReference type="ChEBI" id="CHEBI:73001"/>
    </reaction>
    <physiologicalReaction direction="left-to-right" evidence="14">
        <dbReference type="Rhea" id="RHEA:38780"/>
    </physiologicalReaction>
</comment>
<protein>
    <recommendedName>
        <fullName evidence="2 19">Phospholipase A2</fullName>
        <ecNumber evidence="2 19">3.1.1.4</ecNumber>
    </recommendedName>
</protein>
<evidence type="ECO:0000256" key="9">
    <source>
        <dbReference type="ARBA" id="ARBA00047535"/>
    </source>
</evidence>
<evidence type="ECO:0000256" key="17">
    <source>
        <dbReference type="PIRSR" id="PIRSR601211-3"/>
    </source>
</evidence>
<evidence type="ECO:0000256" key="10">
    <source>
        <dbReference type="ARBA" id="ARBA00048015"/>
    </source>
</evidence>
<dbReference type="AlphaFoldDB" id="A0A9N7TH48"/>
<keyword evidence="7 19" id="KW-0443">Lipid metabolism</keyword>
<evidence type="ECO:0000256" key="7">
    <source>
        <dbReference type="ARBA" id="ARBA00023098"/>
    </source>
</evidence>
<comment type="catalytic activity">
    <reaction evidence="13">
        <text>1-hexadecanoyl-2-(5Z,8Z,11Z,14Z-eicosatetraenoyl)-sn-glycero-3-phosphocholine + H2O = 1-hexadecanoyl-sn-glycero-3-phosphocholine + (5Z,8Z,11Z,14Z)-eicosatetraenoate + H(+)</text>
        <dbReference type="Rhea" id="RHEA:40427"/>
        <dbReference type="ChEBI" id="CHEBI:15377"/>
        <dbReference type="ChEBI" id="CHEBI:15378"/>
        <dbReference type="ChEBI" id="CHEBI:32395"/>
        <dbReference type="ChEBI" id="CHEBI:72998"/>
        <dbReference type="ChEBI" id="CHEBI:73003"/>
    </reaction>
    <physiologicalReaction direction="left-to-right" evidence="13">
        <dbReference type="Rhea" id="RHEA:40428"/>
    </physiologicalReaction>
</comment>
<feature type="chain" id="PRO_5040535599" description="Phospholipase A2" evidence="19">
    <location>
        <begin position="24"/>
        <end position="144"/>
    </location>
</feature>
<evidence type="ECO:0000256" key="6">
    <source>
        <dbReference type="ARBA" id="ARBA00022837"/>
    </source>
</evidence>
<evidence type="ECO:0000256" key="5">
    <source>
        <dbReference type="ARBA" id="ARBA00022801"/>
    </source>
</evidence>
<feature type="binding site" evidence="16">
    <location>
        <position position="61"/>
    </location>
    <ligand>
        <name>Ca(2+)</name>
        <dbReference type="ChEBI" id="CHEBI:29108"/>
    </ligand>
</feature>
<comment type="catalytic activity">
    <reaction evidence="9">
        <text>N,1-dihexadecanoyl-2-(9Z,12Z-octadecadienoyl)-sn-glycero-3-phosphoethanolamine + H2O = N,1-dihexadecanoyl-sn-glycero-3-phosphoethanolamine + (9Z,12Z)-octadecadienoate + H(+)</text>
        <dbReference type="Rhea" id="RHEA:56424"/>
        <dbReference type="ChEBI" id="CHEBI:15377"/>
        <dbReference type="ChEBI" id="CHEBI:15378"/>
        <dbReference type="ChEBI" id="CHEBI:30245"/>
        <dbReference type="ChEBI" id="CHEBI:85334"/>
        <dbReference type="ChEBI" id="CHEBI:85335"/>
    </reaction>
    <physiologicalReaction direction="left-to-right" evidence="9">
        <dbReference type="Rhea" id="RHEA:56425"/>
    </physiologicalReaction>
</comment>
<evidence type="ECO:0000256" key="11">
    <source>
        <dbReference type="ARBA" id="ARBA00048221"/>
    </source>
</evidence>
<comment type="catalytic activity">
    <reaction evidence="15">
        <text>1-hexadecanoyl-2-(9Z,12Z-octadecadienoyl)-sn-glycero-3-phosphoethanolamine + H2O = 1-hexadecanoyl-sn-glycero-3-phosphoethanolamine + (9Z,12Z)-octadecadienoate + H(+)</text>
        <dbReference type="Rhea" id="RHEA:40815"/>
        <dbReference type="ChEBI" id="CHEBI:15377"/>
        <dbReference type="ChEBI" id="CHEBI:15378"/>
        <dbReference type="ChEBI" id="CHEBI:30245"/>
        <dbReference type="ChEBI" id="CHEBI:73004"/>
        <dbReference type="ChEBI" id="CHEBI:73008"/>
    </reaction>
    <physiologicalReaction direction="left-to-right" evidence="15">
        <dbReference type="Rhea" id="RHEA:40816"/>
    </physiologicalReaction>
</comment>
<feature type="disulfide bond" evidence="17">
    <location>
        <begin position="41"/>
        <end position="57"/>
    </location>
</feature>
<evidence type="ECO:0000313" key="21">
    <source>
        <dbReference type="EMBL" id="CAB1412686.1"/>
    </source>
</evidence>
<evidence type="ECO:0000256" key="14">
    <source>
        <dbReference type="ARBA" id="ARBA00048699"/>
    </source>
</evidence>
<dbReference type="Pfam" id="PF00068">
    <property type="entry name" value="Phospholip_A2_1"/>
    <property type="match status" value="1"/>
</dbReference>
<dbReference type="InterPro" id="IPR036444">
    <property type="entry name" value="PLipase_A2_dom_sf"/>
</dbReference>
<evidence type="ECO:0000256" key="18">
    <source>
        <dbReference type="RuleBase" id="RU003654"/>
    </source>
</evidence>
<evidence type="ECO:0000259" key="20">
    <source>
        <dbReference type="SMART" id="SM00085"/>
    </source>
</evidence>
<keyword evidence="8 17" id="KW-1015">Disulfide bond</keyword>
<keyword evidence="19" id="KW-0732">Signal</keyword>
<evidence type="ECO:0000313" key="22">
    <source>
        <dbReference type="Proteomes" id="UP001153269"/>
    </source>
</evidence>
<organism evidence="21 22">
    <name type="scientific">Pleuronectes platessa</name>
    <name type="common">European plaice</name>
    <dbReference type="NCBI Taxonomy" id="8262"/>
    <lineage>
        <taxon>Eukaryota</taxon>
        <taxon>Metazoa</taxon>
        <taxon>Chordata</taxon>
        <taxon>Craniata</taxon>
        <taxon>Vertebrata</taxon>
        <taxon>Euteleostomi</taxon>
        <taxon>Actinopterygii</taxon>
        <taxon>Neopterygii</taxon>
        <taxon>Teleostei</taxon>
        <taxon>Neoteleostei</taxon>
        <taxon>Acanthomorphata</taxon>
        <taxon>Carangaria</taxon>
        <taxon>Pleuronectiformes</taxon>
        <taxon>Pleuronectoidei</taxon>
        <taxon>Pleuronectidae</taxon>
        <taxon>Pleuronectes</taxon>
    </lineage>
</organism>
<feature type="signal peptide" evidence="19">
    <location>
        <begin position="1"/>
        <end position="23"/>
    </location>
</feature>
<sequence length="144" mass="15812">MSLTGSLLVQFLSLLAFRAMILCAAPGSQPVLDHTEYGCDCGQGGSGTAVDEPDRCCQVYDHCYNDAMQHGACQHIVDNPYTETYSYICDEACKTVTCPLMTDDNSPCKKFICECKRKAAMFFASTDYNEGHSHLLSDHCKSAK</sequence>
<comment type="similarity">
    <text evidence="18">Belongs to the phospholipase A2 family.</text>
</comment>
<comment type="catalytic activity">
    <reaction evidence="10">
        <text>1-hexadecanoyl-2-(9Z-octadecenoyl)-sn-glycero-3-phospho-(1'-sn-glycerol) + H2O = 1-hexadecanoyl-sn-glycero-3-phospho-(1'-sn-glycerol) + (9Z)-octadecenoate + H(+)</text>
        <dbReference type="Rhea" id="RHEA:40919"/>
        <dbReference type="ChEBI" id="CHEBI:15377"/>
        <dbReference type="ChEBI" id="CHEBI:15378"/>
        <dbReference type="ChEBI" id="CHEBI:30823"/>
        <dbReference type="ChEBI" id="CHEBI:72841"/>
        <dbReference type="ChEBI" id="CHEBI:75158"/>
    </reaction>
    <physiologicalReaction direction="left-to-right" evidence="10">
        <dbReference type="Rhea" id="RHEA:40920"/>
    </physiologicalReaction>
</comment>
<dbReference type="EMBL" id="CADEAL010000014">
    <property type="protein sequence ID" value="CAB1412686.1"/>
    <property type="molecule type" value="Genomic_DNA"/>
</dbReference>
<keyword evidence="4 16" id="KW-0479">Metal-binding</keyword>
<keyword evidence="6 16" id="KW-0106">Calcium</keyword>
<dbReference type="CDD" id="cd00125">
    <property type="entry name" value="PLA2c"/>
    <property type="match status" value="1"/>
</dbReference>
<dbReference type="FunFam" id="1.20.90.10:FF:000011">
    <property type="entry name" value="Phospholipase A(2)"/>
    <property type="match status" value="1"/>
</dbReference>
<evidence type="ECO:0000256" key="16">
    <source>
        <dbReference type="PIRSR" id="PIRSR601211-2"/>
    </source>
</evidence>
<feature type="disulfide bond" evidence="17">
    <location>
        <begin position="98"/>
        <end position="113"/>
    </location>
</feature>
<feature type="binding site" evidence="16">
    <location>
        <position position="42"/>
    </location>
    <ligand>
        <name>Ca(2+)</name>
        <dbReference type="ChEBI" id="CHEBI:29108"/>
    </ligand>
</feature>
<dbReference type="GO" id="GO:0005102">
    <property type="term" value="F:signaling receptor binding"/>
    <property type="evidence" value="ECO:0007669"/>
    <property type="project" value="UniProtKB-ARBA"/>
</dbReference>
<comment type="catalytic activity">
    <reaction evidence="11">
        <text>N-hexadecanoyl-1,2-di-(9Z-octadecenoyl)-sn-glycero-3-phosphoethanolamine + H2O = N-hexadecanoyl-1-(9Z-octadecenoyl)-sn-glycero-3-phosphoethanolamine + (9Z)-octadecenoate + H(+)</text>
        <dbReference type="Rhea" id="RHEA:45424"/>
        <dbReference type="ChEBI" id="CHEBI:15377"/>
        <dbReference type="ChEBI" id="CHEBI:15378"/>
        <dbReference type="ChEBI" id="CHEBI:30823"/>
        <dbReference type="ChEBI" id="CHEBI:78097"/>
        <dbReference type="ChEBI" id="CHEBI:85217"/>
    </reaction>
    <physiologicalReaction direction="left-to-right" evidence="11">
        <dbReference type="Rhea" id="RHEA:45425"/>
    </physiologicalReaction>
</comment>
<feature type="disulfide bond" evidence="17">
    <location>
        <begin position="63"/>
        <end position="115"/>
    </location>
</feature>
<dbReference type="PRINTS" id="PR00389">
    <property type="entry name" value="PHPHLIPASEA2"/>
</dbReference>
<dbReference type="Gene3D" id="1.20.90.10">
    <property type="entry name" value="Phospholipase A2 domain"/>
    <property type="match status" value="1"/>
</dbReference>
<dbReference type="GO" id="GO:0050482">
    <property type="term" value="P:arachidonate secretion"/>
    <property type="evidence" value="ECO:0007669"/>
    <property type="project" value="InterPro"/>
</dbReference>
<evidence type="ECO:0000256" key="12">
    <source>
        <dbReference type="ARBA" id="ARBA00048227"/>
    </source>
</evidence>
<feature type="binding site" evidence="16">
    <location>
        <position position="44"/>
    </location>
    <ligand>
        <name>Ca(2+)</name>
        <dbReference type="ChEBI" id="CHEBI:29108"/>
    </ligand>
</feature>
<comment type="catalytic activity">
    <reaction evidence="12">
        <text>1,2-dihexadecanoyl-sn-glycero-3-phosphocholine + H2O = 1-hexadecanoyl-sn-glycero-3-phosphocholine + hexadecanoate + H(+)</text>
        <dbReference type="Rhea" id="RHEA:41223"/>
        <dbReference type="ChEBI" id="CHEBI:7896"/>
        <dbReference type="ChEBI" id="CHEBI:15377"/>
        <dbReference type="ChEBI" id="CHEBI:15378"/>
        <dbReference type="ChEBI" id="CHEBI:72998"/>
        <dbReference type="ChEBI" id="CHEBI:72999"/>
    </reaction>
    <physiologicalReaction direction="left-to-right" evidence="12">
        <dbReference type="Rhea" id="RHEA:41224"/>
    </physiologicalReaction>
</comment>
<dbReference type="PANTHER" id="PTHR11716">
    <property type="entry name" value="PHOSPHOLIPASE A2 FAMILY MEMBER"/>
    <property type="match status" value="1"/>
</dbReference>
<evidence type="ECO:0000256" key="8">
    <source>
        <dbReference type="ARBA" id="ARBA00023157"/>
    </source>
</evidence>
<gene>
    <name evidence="21" type="ORF">PLEPLA_LOCUS379</name>
</gene>
<evidence type="ECO:0000256" key="15">
    <source>
        <dbReference type="ARBA" id="ARBA00049039"/>
    </source>
</evidence>
<evidence type="ECO:0000256" key="2">
    <source>
        <dbReference type="ARBA" id="ARBA00013278"/>
    </source>
</evidence>
<evidence type="ECO:0000256" key="4">
    <source>
        <dbReference type="ARBA" id="ARBA00022723"/>
    </source>
</evidence>
<keyword evidence="5 19" id="KW-0378">Hydrolase</keyword>
<dbReference type="SMART" id="SM00085">
    <property type="entry name" value="PA2c"/>
    <property type="match status" value="1"/>
</dbReference>
<dbReference type="GO" id="GO:0047498">
    <property type="term" value="F:calcium-dependent phospholipase A2 activity"/>
    <property type="evidence" value="ECO:0007669"/>
    <property type="project" value="TreeGrafter"/>
</dbReference>
<keyword evidence="22" id="KW-1185">Reference proteome</keyword>
<dbReference type="Proteomes" id="UP001153269">
    <property type="component" value="Unassembled WGS sequence"/>
</dbReference>
<comment type="subcellular location">
    <subcellularLocation>
        <location evidence="1 19">Secreted</location>
    </subcellularLocation>
</comment>
<comment type="catalytic activity">
    <reaction evidence="19">
        <text>a 1,2-diacyl-sn-glycero-3-phosphocholine + H2O = a 1-acyl-sn-glycero-3-phosphocholine + a fatty acid + H(+)</text>
        <dbReference type="Rhea" id="RHEA:15801"/>
        <dbReference type="ChEBI" id="CHEBI:15377"/>
        <dbReference type="ChEBI" id="CHEBI:15378"/>
        <dbReference type="ChEBI" id="CHEBI:28868"/>
        <dbReference type="ChEBI" id="CHEBI:57643"/>
        <dbReference type="ChEBI" id="CHEBI:58168"/>
        <dbReference type="EC" id="3.1.1.4"/>
    </reaction>
</comment>
<evidence type="ECO:0000256" key="13">
    <source>
        <dbReference type="ARBA" id="ARBA00048373"/>
    </source>
</evidence>
<dbReference type="SUPFAM" id="SSF48619">
    <property type="entry name" value="Phospholipase A2, PLA2"/>
    <property type="match status" value="1"/>
</dbReference>
<dbReference type="PANTHER" id="PTHR11716:SF94">
    <property type="entry name" value="PHOSPHOLIPASE A2"/>
    <property type="match status" value="1"/>
</dbReference>
<feature type="disulfide bond" evidence="17">
    <location>
        <begin position="73"/>
        <end position="108"/>
    </location>
</feature>
<dbReference type="GO" id="GO:0006644">
    <property type="term" value="P:phospholipid metabolic process"/>
    <property type="evidence" value="ECO:0007669"/>
    <property type="project" value="InterPro"/>
</dbReference>
<accession>A0A9N7TH48</accession>
<feature type="domain" description="Phospholipase A2-like central" evidence="20">
    <location>
        <begin position="13"/>
        <end position="141"/>
    </location>
</feature>
<dbReference type="GO" id="GO:0016042">
    <property type="term" value="P:lipid catabolic process"/>
    <property type="evidence" value="ECO:0007669"/>
    <property type="project" value="InterPro"/>
</dbReference>
<proteinExistence type="inferred from homology"/>
<dbReference type="InterPro" id="IPR016090">
    <property type="entry name" value="PLA2-like_dom"/>
</dbReference>
<comment type="caution">
    <text evidence="21">The sequence shown here is derived from an EMBL/GenBank/DDBJ whole genome shotgun (WGS) entry which is preliminary data.</text>
</comment>
<dbReference type="GO" id="GO:0005543">
    <property type="term" value="F:phospholipid binding"/>
    <property type="evidence" value="ECO:0007669"/>
    <property type="project" value="TreeGrafter"/>
</dbReference>
<evidence type="ECO:0000256" key="19">
    <source>
        <dbReference type="RuleBase" id="RU361236"/>
    </source>
</evidence>
<dbReference type="EC" id="3.1.1.4" evidence="2 19"/>
<dbReference type="GO" id="GO:0005576">
    <property type="term" value="C:extracellular region"/>
    <property type="evidence" value="ECO:0007669"/>
    <property type="project" value="UniProtKB-SubCell"/>
</dbReference>
<dbReference type="GO" id="GO:0005509">
    <property type="term" value="F:calcium ion binding"/>
    <property type="evidence" value="ECO:0007669"/>
    <property type="project" value="InterPro"/>
</dbReference>
<keyword evidence="3 19" id="KW-0964">Secreted</keyword>